<keyword evidence="3" id="KW-0999">Mitochondrion inner membrane</keyword>
<keyword evidence="6" id="KW-1133">Transmembrane helix</keyword>
<organism evidence="7 8">
    <name type="scientific">Geranomyces variabilis</name>
    <dbReference type="NCBI Taxonomy" id="109894"/>
    <lineage>
        <taxon>Eukaryota</taxon>
        <taxon>Fungi</taxon>
        <taxon>Fungi incertae sedis</taxon>
        <taxon>Chytridiomycota</taxon>
        <taxon>Chytridiomycota incertae sedis</taxon>
        <taxon>Chytridiomycetes</taxon>
        <taxon>Spizellomycetales</taxon>
        <taxon>Powellomycetaceae</taxon>
        <taxon>Geranomyces</taxon>
    </lineage>
</organism>
<keyword evidence="4" id="KW-0496">Mitochondrion</keyword>
<dbReference type="Proteomes" id="UP001212152">
    <property type="component" value="Unassembled WGS sequence"/>
</dbReference>
<dbReference type="GO" id="GO:0005743">
    <property type="term" value="C:mitochondrial inner membrane"/>
    <property type="evidence" value="ECO:0007669"/>
    <property type="project" value="UniProtKB-SubCell"/>
</dbReference>
<accession>A0AAD5TJJ5</accession>
<keyword evidence="5 6" id="KW-0472">Membrane</keyword>
<keyword evidence="8" id="KW-1185">Reference proteome</keyword>
<proteinExistence type="inferred from homology"/>
<comment type="caution">
    <text evidence="7">The sequence shown here is derived from an EMBL/GenBank/DDBJ whole genome shotgun (WGS) entry which is preliminary data.</text>
</comment>
<evidence type="ECO:0000256" key="2">
    <source>
        <dbReference type="ARBA" id="ARBA00009331"/>
    </source>
</evidence>
<dbReference type="SUPFAM" id="SSF81419">
    <property type="entry name" value="Mitochondrial cytochrome c oxidase subunit VIIa"/>
    <property type="match status" value="1"/>
</dbReference>
<evidence type="ECO:0000256" key="6">
    <source>
        <dbReference type="SAM" id="Phobius"/>
    </source>
</evidence>
<protein>
    <submittedName>
        <fullName evidence="7">Uncharacterized protein</fullName>
    </submittedName>
</protein>
<keyword evidence="6" id="KW-0812">Transmembrane</keyword>
<evidence type="ECO:0000313" key="8">
    <source>
        <dbReference type="Proteomes" id="UP001212152"/>
    </source>
</evidence>
<sequence length="71" mass="7641">MSIIRSLIRPGEAAIRAKQVQSRIFWQKSSPIPTYVRGGKGDTLLLGTIVVALSVGFTGAMLEANELIKGK</sequence>
<name>A0AAD5TJJ5_9FUNG</name>
<evidence type="ECO:0000256" key="4">
    <source>
        <dbReference type="ARBA" id="ARBA00023128"/>
    </source>
</evidence>
<comment type="subcellular location">
    <subcellularLocation>
        <location evidence="1">Mitochondrion inner membrane</location>
    </subcellularLocation>
</comment>
<dbReference type="GO" id="GO:0006123">
    <property type="term" value="P:mitochondrial electron transport, cytochrome c to oxygen"/>
    <property type="evidence" value="ECO:0007669"/>
    <property type="project" value="InterPro"/>
</dbReference>
<dbReference type="InterPro" id="IPR036539">
    <property type="entry name" value="Cyt_c_oxidase_su7a_sf"/>
</dbReference>
<gene>
    <name evidence="7" type="ORF">HDU87_005291</name>
</gene>
<evidence type="ECO:0000256" key="3">
    <source>
        <dbReference type="ARBA" id="ARBA00022792"/>
    </source>
</evidence>
<reference evidence="7" key="1">
    <citation type="submission" date="2020-05" db="EMBL/GenBank/DDBJ databases">
        <title>Phylogenomic resolution of chytrid fungi.</title>
        <authorList>
            <person name="Stajich J.E."/>
            <person name="Amses K."/>
            <person name="Simmons R."/>
            <person name="Seto K."/>
            <person name="Myers J."/>
            <person name="Bonds A."/>
            <person name="Quandt C.A."/>
            <person name="Barry K."/>
            <person name="Liu P."/>
            <person name="Grigoriev I."/>
            <person name="Longcore J.E."/>
            <person name="James T.Y."/>
        </authorList>
    </citation>
    <scope>NUCLEOTIDE SEQUENCE</scope>
    <source>
        <strain evidence="7">JEL0379</strain>
    </source>
</reference>
<evidence type="ECO:0000313" key="7">
    <source>
        <dbReference type="EMBL" id="KAJ3176422.1"/>
    </source>
</evidence>
<dbReference type="EMBL" id="JADGJQ010000041">
    <property type="protein sequence ID" value="KAJ3176422.1"/>
    <property type="molecule type" value="Genomic_DNA"/>
</dbReference>
<feature type="transmembrane region" description="Helical" evidence="6">
    <location>
        <begin position="43"/>
        <end position="62"/>
    </location>
</feature>
<comment type="similarity">
    <text evidence="2">Belongs to the cytochrome c oxidase VIIa family.</text>
</comment>
<evidence type="ECO:0000256" key="1">
    <source>
        <dbReference type="ARBA" id="ARBA00004273"/>
    </source>
</evidence>
<evidence type="ECO:0000256" key="5">
    <source>
        <dbReference type="ARBA" id="ARBA00023136"/>
    </source>
</evidence>
<dbReference type="GO" id="GO:0045277">
    <property type="term" value="C:respiratory chain complex IV"/>
    <property type="evidence" value="ECO:0007669"/>
    <property type="project" value="InterPro"/>
</dbReference>
<dbReference type="AlphaFoldDB" id="A0AAD5TJJ5"/>